<reference evidence="3" key="1">
    <citation type="submission" date="2024-06" db="EMBL/GenBank/DDBJ databases">
        <title>Draft Genome Sequences of Epichloe bromicola Strains Isolated from Elymus ciliaris.</title>
        <authorList>
            <consortium name="Epichloe bromicola genome sequencing consortium"/>
            <person name="Miura A."/>
            <person name="Imano S."/>
            <person name="Ashida A."/>
            <person name="Sato I."/>
            <person name="Chiba S."/>
            <person name="Tanaka A."/>
            <person name="Camagna M."/>
            <person name="Takemoto D."/>
        </authorList>
    </citation>
    <scope>NUCLEOTIDE SEQUENCE [LARGE SCALE GENOMIC DNA]</scope>
    <source>
        <strain evidence="3">DP</strain>
    </source>
</reference>
<dbReference type="Proteomes" id="UP001562357">
    <property type="component" value="Unassembled WGS sequence"/>
</dbReference>
<feature type="compositionally biased region" description="Polar residues" evidence="1">
    <location>
        <begin position="1"/>
        <end position="19"/>
    </location>
</feature>
<evidence type="ECO:0008006" key="4">
    <source>
        <dbReference type="Google" id="ProtNLM"/>
    </source>
</evidence>
<organism evidence="2 3">
    <name type="scientific">Epichloe bromicola</name>
    <dbReference type="NCBI Taxonomy" id="79588"/>
    <lineage>
        <taxon>Eukaryota</taxon>
        <taxon>Fungi</taxon>
        <taxon>Dikarya</taxon>
        <taxon>Ascomycota</taxon>
        <taxon>Pezizomycotina</taxon>
        <taxon>Sordariomycetes</taxon>
        <taxon>Hypocreomycetidae</taxon>
        <taxon>Hypocreales</taxon>
        <taxon>Clavicipitaceae</taxon>
        <taxon>Epichloe</taxon>
    </lineage>
</organism>
<dbReference type="Pfam" id="PF05336">
    <property type="entry name" value="rhaM"/>
    <property type="match status" value="1"/>
</dbReference>
<dbReference type="Gene3D" id="3.30.70.100">
    <property type="match status" value="1"/>
</dbReference>
<dbReference type="SUPFAM" id="SSF54909">
    <property type="entry name" value="Dimeric alpha+beta barrel"/>
    <property type="match status" value="1"/>
</dbReference>
<protein>
    <recommendedName>
        <fullName evidence="4">DUF718 domain protein</fullName>
    </recommendedName>
</protein>
<dbReference type="InterPro" id="IPR011008">
    <property type="entry name" value="Dimeric_a/b-barrel"/>
</dbReference>
<evidence type="ECO:0000313" key="3">
    <source>
        <dbReference type="Proteomes" id="UP001562357"/>
    </source>
</evidence>
<sequence>MWKASSLPTQRQVLQSPPGTDSAATSTWTAKTKNPGRRFAHVVRLKEGCADEYKACHANIWPEVARQIKDCGIVDYSIYYDGGTGLLFGSYKYVGYDYAGDMERMAENPRVREWWKMTDGYQESLVPGAVSSEAGTPSWWKPLEEVFYQA</sequence>
<dbReference type="InterPro" id="IPR008000">
    <property type="entry name" value="Rham/fucose_mutarotase"/>
</dbReference>
<name>A0ABQ0CZI4_9HYPO</name>
<keyword evidence="3" id="KW-1185">Reference proteome</keyword>
<proteinExistence type="predicted"/>
<dbReference type="PANTHER" id="PTHR34389">
    <property type="entry name" value="L-RHAMNOSE MUTAROTASE"/>
    <property type="match status" value="1"/>
</dbReference>
<dbReference type="EMBL" id="BAAFGZ010000508">
    <property type="protein sequence ID" value="GAB0138846.1"/>
    <property type="molecule type" value="Genomic_DNA"/>
</dbReference>
<feature type="region of interest" description="Disordered" evidence="1">
    <location>
        <begin position="1"/>
        <end position="28"/>
    </location>
</feature>
<accession>A0ABQ0CZI4</accession>
<evidence type="ECO:0000256" key="1">
    <source>
        <dbReference type="SAM" id="MobiDB-lite"/>
    </source>
</evidence>
<dbReference type="PANTHER" id="PTHR34389:SF2">
    <property type="entry name" value="L-RHAMNOSE MUTAROTASE"/>
    <property type="match status" value="1"/>
</dbReference>
<comment type="caution">
    <text evidence="2">The sequence shown here is derived from an EMBL/GenBank/DDBJ whole genome shotgun (WGS) entry which is preliminary data.</text>
</comment>
<evidence type="ECO:0000313" key="2">
    <source>
        <dbReference type="EMBL" id="GAB0138846.1"/>
    </source>
</evidence>
<gene>
    <name evidence="2" type="primary">g7068</name>
    <name evidence="2" type="ORF">EsDP_00007068</name>
</gene>